<dbReference type="PANTHER" id="PTHR42693:SF42">
    <property type="entry name" value="ARYLSULFATASE G"/>
    <property type="match status" value="1"/>
</dbReference>
<evidence type="ECO:0000313" key="10">
    <source>
        <dbReference type="Proteomes" id="UP001500469"/>
    </source>
</evidence>
<keyword evidence="4 7" id="KW-0732">Signal</keyword>
<feature type="signal peptide" evidence="7">
    <location>
        <begin position="1"/>
        <end position="38"/>
    </location>
</feature>
<evidence type="ECO:0000256" key="2">
    <source>
        <dbReference type="ARBA" id="ARBA00008779"/>
    </source>
</evidence>
<evidence type="ECO:0000256" key="6">
    <source>
        <dbReference type="ARBA" id="ARBA00022837"/>
    </source>
</evidence>
<protein>
    <submittedName>
        <fullName evidence="9">Sulfatase-like hydrolase/transferase</fullName>
    </submittedName>
</protein>
<name>A0ABP3YGI6_9BACT</name>
<dbReference type="Gene3D" id="3.40.720.10">
    <property type="entry name" value="Alkaline Phosphatase, subunit A"/>
    <property type="match status" value="1"/>
</dbReference>
<dbReference type="CDD" id="cd16155">
    <property type="entry name" value="sulfatase_like"/>
    <property type="match status" value="1"/>
</dbReference>
<sequence>MSSYILGYISISNNSKMQQKPFLLLVALLCSLSFPTQAQKKSSKPNVLFLFADDQRADALGASGNPYIQTPNLDQLAQEGSRFTNAYVMGGNHGAVCMASRAMLMSGQNLFRVYDKLKGVHTMPMAFVEAGYSTFGTGKWHNEKEVFEGSFQQGKNVYLGGMANHYQVQLRDLGPDGKLGDPTPKGYSSEIFAQTAIEFIQSHKKADSGKPFFCYVAFTAPHDPYSPALDFIDKYPDGSLPLPGNYMPFHPFEFDQLTVRDENLTGWPRKPEVIQMILSDYYALVTHLDQQIGRIIATLKETGQYDNTIIVYAADNGIAVGSHGLLGKQSLYEHSMKVPLIIKGPGVPEDQTLDAFAYIHDIYPTLAELAGLPKSEKLDGKSLVPVISGGQDDVRSSMFMAYRNTVRSVRDDQWKLIRYPERNYTQLFDLAHDPLELNNLAENAAQQAKKDQLSKLLKDWQKEVGDTAAWTAPKVLPMKYDPDTLKRKPDQWQPEYILKRYFGVEEK</sequence>
<dbReference type="InterPro" id="IPR017850">
    <property type="entry name" value="Alkaline_phosphatase_core_sf"/>
</dbReference>
<organism evidence="9 10">
    <name type="scientific">Algoriphagus jejuensis</name>
    <dbReference type="NCBI Taxonomy" id="419934"/>
    <lineage>
        <taxon>Bacteria</taxon>
        <taxon>Pseudomonadati</taxon>
        <taxon>Bacteroidota</taxon>
        <taxon>Cytophagia</taxon>
        <taxon>Cytophagales</taxon>
        <taxon>Cyclobacteriaceae</taxon>
        <taxon>Algoriphagus</taxon>
    </lineage>
</organism>
<evidence type="ECO:0000259" key="8">
    <source>
        <dbReference type="Pfam" id="PF00884"/>
    </source>
</evidence>
<dbReference type="InterPro" id="IPR000917">
    <property type="entry name" value="Sulfatase_N"/>
</dbReference>
<reference evidence="10" key="1">
    <citation type="journal article" date="2019" name="Int. J. Syst. Evol. Microbiol.">
        <title>The Global Catalogue of Microorganisms (GCM) 10K type strain sequencing project: providing services to taxonomists for standard genome sequencing and annotation.</title>
        <authorList>
            <consortium name="The Broad Institute Genomics Platform"/>
            <consortium name="The Broad Institute Genome Sequencing Center for Infectious Disease"/>
            <person name="Wu L."/>
            <person name="Ma J."/>
        </authorList>
    </citation>
    <scope>NUCLEOTIDE SEQUENCE [LARGE SCALE GENOMIC DNA]</scope>
    <source>
        <strain evidence="10">JCM 16112</strain>
    </source>
</reference>
<gene>
    <name evidence="9" type="ORF">GCM10009119_28000</name>
</gene>
<evidence type="ECO:0000313" key="9">
    <source>
        <dbReference type="EMBL" id="GAA0879831.1"/>
    </source>
</evidence>
<feature type="domain" description="Sulfatase N-terminal" evidence="8">
    <location>
        <begin position="45"/>
        <end position="371"/>
    </location>
</feature>
<dbReference type="InterPro" id="IPR050738">
    <property type="entry name" value="Sulfatase"/>
</dbReference>
<evidence type="ECO:0000256" key="7">
    <source>
        <dbReference type="SAM" id="SignalP"/>
    </source>
</evidence>
<dbReference type="PANTHER" id="PTHR42693">
    <property type="entry name" value="ARYLSULFATASE FAMILY MEMBER"/>
    <property type="match status" value="1"/>
</dbReference>
<proteinExistence type="inferred from homology"/>
<keyword evidence="10" id="KW-1185">Reference proteome</keyword>
<comment type="cofactor">
    <cofactor evidence="1">
        <name>Ca(2+)</name>
        <dbReference type="ChEBI" id="CHEBI:29108"/>
    </cofactor>
</comment>
<dbReference type="SUPFAM" id="SSF53649">
    <property type="entry name" value="Alkaline phosphatase-like"/>
    <property type="match status" value="1"/>
</dbReference>
<keyword evidence="3" id="KW-0479">Metal-binding</keyword>
<dbReference type="EMBL" id="BAAAFI010000035">
    <property type="protein sequence ID" value="GAA0879831.1"/>
    <property type="molecule type" value="Genomic_DNA"/>
</dbReference>
<comment type="similarity">
    <text evidence="2">Belongs to the sulfatase family.</text>
</comment>
<keyword evidence="6" id="KW-0106">Calcium</keyword>
<dbReference type="Pfam" id="PF00884">
    <property type="entry name" value="Sulfatase"/>
    <property type="match status" value="1"/>
</dbReference>
<evidence type="ECO:0000256" key="1">
    <source>
        <dbReference type="ARBA" id="ARBA00001913"/>
    </source>
</evidence>
<evidence type="ECO:0000256" key="4">
    <source>
        <dbReference type="ARBA" id="ARBA00022729"/>
    </source>
</evidence>
<accession>A0ABP3YGI6</accession>
<comment type="caution">
    <text evidence="9">The sequence shown here is derived from an EMBL/GenBank/DDBJ whole genome shotgun (WGS) entry which is preliminary data.</text>
</comment>
<dbReference type="Proteomes" id="UP001500469">
    <property type="component" value="Unassembled WGS sequence"/>
</dbReference>
<feature type="chain" id="PRO_5046101613" evidence="7">
    <location>
        <begin position="39"/>
        <end position="507"/>
    </location>
</feature>
<keyword evidence="5" id="KW-0378">Hydrolase</keyword>
<evidence type="ECO:0000256" key="3">
    <source>
        <dbReference type="ARBA" id="ARBA00022723"/>
    </source>
</evidence>
<evidence type="ECO:0000256" key="5">
    <source>
        <dbReference type="ARBA" id="ARBA00022801"/>
    </source>
</evidence>